<evidence type="ECO:0000259" key="12">
    <source>
        <dbReference type="Pfam" id="PF08804"/>
    </source>
</evidence>
<dbReference type="HAMAP" id="MF_04152">
    <property type="entry name" value="SSB_T4"/>
    <property type="match status" value="1"/>
</dbReference>
<dbReference type="KEGG" id="vg:15013636"/>
<dbReference type="GO" id="GO:0039686">
    <property type="term" value="P:bidirectional double-stranded viral DNA replication"/>
    <property type="evidence" value="ECO:0007669"/>
    <property type="project" value="UniProtKB-UniRule"/>
</dbReference>
<comment type="function">
    <text evidence="10">Single-stranded DNA-binding protein that participates in viral DNA replication, recombination, and repair. Coats the lagging-strand ssDNA as the replication fork advances. Stimulates the activities of viral DNA polymerase and the replicative helicase, probably via its interaction with the helicase assembly factor. Together with the replicative helicase and the helicase assembly factor, promotes pairing of two homologous DNA molecules containing complementary single-stranded regions and mediates homologous DNA strand exchange. Promotes also the formation of joint molecules. mRNA specific autogenous translational repressor.</text>
</comment>
<keyword evidence="2 10" id="KW-0678">Repressor</keyword>
<keyword evidence="3" id="KW-0235">DNA replication</keyword>
<sequence length="306" mass="34281">MSFASLKKSSASSFAKLTQEIEKISNPSGGGGADERFWKPELDKSGNGYAVIRFLPAPDGEDIPFAKVWSHAFQGPGGWYIENSLTTLNKKDPVGELNRQLWNSGNDSDKEIARKQKRKLSYYANIMVVKDPLHPENEGQIKLYKFGKKIFDKIIEAMQPQFEDETPVNVFDPWGGADFKLKIVKKDGFWNYDKSEFTSPSPMFGGDDAEIEAVWNKEYSLSAFTDASNFKTFEELETRLNSVLNSKPAAPKYDESLEDESEGLHKPATPDWTQEIDAVKEKTVAAAPAKDDDDVMSYFASLASEE</sequence>
<evidence type="ECO:0000256" key="2">
    <source>
        <dbReference type="ARBA" id="ARBA00022491"/>
    </source>
</evidence>
<dbReference type="GO" id="GO:0003697">
    <property type="term" value="F:single-stranded DNA binding"/>
    <property type="evidence" value="ECO:0007669"/>
    <property type="project" value="UniProtKB-UniRule"/>
</dbReference>
<gene>
    <name evidence="13" type="ORF">CYXG_00211</name>
</gene>
<dbReference type="RefSeq" id="YP_007677400.1">
    <property type="nucleotide sequence ID" value="NC_020875.1"/>
</dbReference>
<keyword evidence="8 10" id="KW-0238">DNA-binding</keyword>
<dbReference type="Gene3D" id="3.90.198.10">
    <property type="entry name" value="Replication Fork Single-Stranded Dna Binding Protein"/>
    <property type="match status" value="1"/>
</dbReference>
<feature type="domain" description="Bacteriophage T4 Gp32 single-stranded DNA-binding" evidence="12">
    <location>
        <begin position="46"/>
        <end position="243"/>
    </location>
</feature>
<reference evidence="13 14" key="1">
    <citation type="submission" date="2010-03" db="EMBL/GenBank/DDBJ databases">
        <title>The Genome Sequence of Cyanophage S-SSM4.</title>
        <authorList>
            <consortium name="The Broad Institute Genome Sequencing Platform"/>
            <person name="Henn M.R."/>
            <person name="Sullivan M.S."/>
            <person name="Osburne M.S."/>
            <person name="Levin J."/>
            <person name="Malboeuf C."/>
            <person name="Casali M."/>
            <person name="Russ C."/>
            <person name="Lennon N."/>
            <person name="Erlich R."/>
            <person name="Young S.K."/>
            <person name="Koehrsen M."/>
            <person name="Yandava C."/>
            <person name="Zeng Q."/>
            <person name="Alvarado L."/>
            <person name="Anderson S."/>
            <person name="Berlin A."/>
            <person name="Borenstein D."/>
            <person name="Chen Z."/>
            <person name="Engels R."/>
            <person name="Freedman E."/>
            <person name="Gellesch M."/>
            <person name="Goldberg J."/>
            <person name="Green L."/>
            <person name="Griggs A."/>
            <person name="Gujja S."/>
            <person name="Heiman D."/>
            <person name="Hepburn T."/>
            <person name="Howarth C."/>
            <person name="Jen D."/>
            <person name="Larson L."/>
            <person name="Lewis B."/>
            <person name="Mehta T."/>
            <person name="Park D."/>
            <person name="Pearson M."/>
            <person name="Roberts A."/>
            <person name="Ryan E."/>
            <person name="Saif S."/>
            <person name="Shea T."/>
            <person name="Shenoy N."/>
            <person name="Sisk P."/>
            <person name="Stolte C."/>
            <person name="Sykes S."/>
            <person name="Walk T."/>
            <person name="White J."/>
            <person name="Yu Q."/>
            <person name="Coleman M.L."/>
            <person name="Huang K.H."/>
            <person name="Weigele P.R."/>
            <person name="DeFrancesco A.S."/>
            <person name="Kern S.E."/>
            <person name="Thompson L.R."/>
            <person name="Fu R."/>
            <person name="Hombeck B."/>
            <person name="Chisholm S.W."/>
            <person name="Haas B."/>
            <person name="Nusbaum C."/>
            <person name="Galagan J."/>
            <person name="Birren B."/>
        </authorList>
    </citation>
    <scope>NUCLEOTIDE SEQUENCE [LARGE SCALE GENOMIC DNA]</scope>
    <source>
        <strain evidence="13 14">S-SSM4</strain>
    </source>
</reference>
<evidence type="ECO:0000256" key="1">
    <source>
        <dbReference type="ARBA" id="ARBA00018590"/>
    </source>
</evidence>
<keyword evidence="6" id="KW-0862">Zinc</keyword>
<accession>M1T2H8</accession>
<dbReference type="Proteomes" id="UP000203282">
    <property type="component" value="Segment"/>
</dbReference>
<dbReference type="SUPFAM" id="SSF50249">
    <property type="entry name" value="Nucleic acid-binding proteins"/>
    <property type="match status" value="1"/>
</dbReference>
<evidence type="ECO:0000256" key="3">
    <source>
        <dbReference type="ARBA" id="ARBA00022705"/>
    </source>
</evidence>
<comment type="subunit">
    <text evidence="10">Homodimer in the absence of DNA, monomer when binding DNA. Interacts with the DNA helicase assembly protein; a ternary complex between the helicase assembly protein, the single-stranded DNA-binding protein and ssDNA is an obligatory intermediate in the helicase loading mechanism. Part of the replicase complex that includes the DNA polymerase, the polymerase clamp, the clamp loader complex, the single-stranded DNA binding protein, the primase, the replicative helicase and the helicase assembly factor. Interacts (via C-terminus) with the viral SF1 dDA helicase. Interacts with the viral SF2 UvsW repair helicase.</text>
</comment>
<feature type="region of interest" description="Disordered" evidence="11">
    <location>
        <begin position="247"/>
        <end position="273"/>
    </location>
</feature>
<evidence type="ECO:0000256" key="10">
    <source>
        <dbReference type="HAMAP-Rule" id="MF_04152"/>
    </source>
</evidence>
<keyword evidence="5" id="KW-0227">DNA damage</keyword>
<evidence type="ECO:0000256" key="5">
    <source>
        <dbReference type="ARBA" id="ARBA00022763"/>
    </source>
</evidence>
<dbReference type="GO" id="GO:0006281">
    <property type="term" value="P:DNA repair"/>
    <property type="evidence" value="ECO:0007669"/>
    <property type="project" value="UniProtKB-UniRule"/>
</dbReference>
<dbReference type="OrthoDB" id="3870at10239"/>
<dbReference type="InterPro" id="IPR046395">
    <property type="entry name" value="SSB_T4"/>
</dbReference>
<evidence type="ECO:0000256" key="8">
    <source>
        <dbReference type="ARBA" id="ARBA00023125"/>
    </source>
</evidence>
<comment type="caution">
    <text evidence="10">Lacks conserved residue(s) required for the propagation of feature annotation.</text>
</comment>
<evidence type="ECO:0000256" key="6">
    <source>
        <dbReference type="ARBA" id="ARBA00022833"/>
    </source>
</evidence>
<keyword evidence="14" id="KW-1185">Reference proteome</keyword>
<dbReference type="GO" id="GO:0046872">
    <property type="term" value="F:metal ion binding"/>
    <property type="evidence" value="ECO:0007669"/>
    <property type="project" value="UniProtKB-KW"/>
</dbReference>
<evidence type="ECO:0000256" key="4">
    <source>
        <dbReference type="ARBA" id="ARBA00022723"/>
    </source>
</evidence>
<dbReference type="InterPro" id="IPR012339">
    <property type="entry name" value="Phage_T4_Gp32_ssDNA-bd"/>
</dbReference>
<keyword evidence="10" id="KW-0233">DNA recombination</keyword>
<comment type="domain">
    <text evidence="10">The acidic C-terminus is involved in modulating the ssDNA binding properties. The N-terminus LAST motif is involved in the cooperative binding of the protein to single-stranded nucleic acids.</text>
</comment>
<protein>
    <recommendedName>
        <fullName evidence="1 10">Single-stranded DNA-binding protein</fullName>
        <shortName evidence="10">SSB protein</shortName>
    </recommendedName>
    <alternativeName>
        <fullName evidence="10">Helix-destabilizing protein</fullName>
    </alternativeName>
</protein>
<keyword evidence="4" id="KW-0479">Metal-binding</keyword>
<evidence type="ECO:0000313" key="13">
    <source>
        <dbReference type="EMBL" id="AGG54275.1"/>
    </source>
</evidence>
<evidence type="ECO:0000256" key="7">
    <source>
        <dbReference type="ARBA" id="ARBA00023109"/>
    </source>
</evidence>
<comment type="similarity">
    <text evidence="10">Belongs to the Tequatrovirus single-stranded DNA-binding protein family.</text>
</comment>
<dbReference type="GeneID" id="15013636"/>
<keyword evidence="7 10" id="KW-1194">Viral DNA replication</keyword>
<dbReference type="EMBL" id="HQ316583">
    <property type="protein sequence ID" value="AGG54275.1"/>
    <property type="molecule type" value="Genomic_DNA"/>
</dbReference>
<evidence type="ECO:0000256" key="11">
    <source>
        <dbReference type="SAM" id="MobiDB-lite"/>
    </source>
</evidence>
<evidence type="ECO:0000256" key="9">
    <source>
        <dbReference type="ARBA" id="ARBA00023204"/>
    </source>
</evidence>
<keyword evidence="9 10" id="KW-0234">DNA repair</keyword>
<dbReference type="GO" id="GO:0006310">
    <property type="term" value="P:DNA recombination"/>
    <property type="evidence" value="ECO:0007669"/>
    <property type="project" value="UniProtKB-UniRule"/>
</dbReference>
<evidence type="ECO:0000313" key="14">
    <source>
        <dbReference type="Proteomes" id="UP000203282"/>
    </source>
</evidence>
<dbReference type="InterPro" id="IPR044947">
    <property type="entry name" value="Phage_T4_Gp32_ssDNA-bd_sf"/>
</dbReference>
<proteinExistence type="inferred from homology"/>
<dbReference type="GO" id="GO:0006260">
    <property type="term" value="P:DNA replication"/>
    <property type="evidence" value="ECO:0007669"/>
    <property type="project" value="UniProtKB-KW"/>
</dbReference>
<dbReference type="Pfam" id="PF08804">
    <property type="entry name" value="gp32"/>
    <property type="match status" value="1"/>
</dbReference>
<organism evidence="13 14">
    <name type="scientific">Synechococcus phage S-SSM4</name>
    <dbReference type="NCBI Taxonomy" id="536466"/>
    <lineage>
        <taxon>Viruses</taxon>
        <taxon>Duplodnaviria</taxon>
        <taxon>Heunggongvirae</taxon>
        <taxon>Uroviricota</taxon>
        <taxon>Caudoviricetes</taxon>
        <taxon>Pantevenvirales</taxon>
        <taxon>Kyanoviridae</taxon>
        <taxon>Greenvirus</taxon>
        <taxon>Greenvirus ssm4</taxon>
    </lineage>
</organism>
<name>M1T2H8_9CAUD</name>
<dbReference type="InterPro" id="IPR012340">
    <property type="entry name" value="NA-bd_OB-fold"/>
</dbReference>